<comment type="caution">
    <text evidence="2">The sequence shown here is derived from an EMBL/GenBank/DDBJ whole genome shotgun (WGS) entry which is preliminary data.</text>
</comment>
<dbReference type="RefSeq" id="XP_040777458.1">
    <property type="nucleotide sequence ID" value="XM_040917187.1"/>
</dbReference>
<evidence type="ECO:0000313" key="2">
    <source>
        <dbReference type="EMBL" id="KAF3766497.1"/>
    </source>
</evidence>
<accession>A0A9P4Y526</accession>
<feature type="domain" description="Heterokaryon incompatibility" evidence="1">
    <location>
        <begin position="62"/>
        <end position="170"/>
    </location>
</feature>
<reference evidence="2" key="1">
    <citation type="journal article" date="2020" name="Phytopathology">
        <title>Genome sequence of the chestnut blight fungus Cryphonectria parasitica EP155: A fundamental resource for an archetypical invasive plant pathogen.</title>
        <authorList>
            <person name="Crouch J.A."/>
            <person name="Dawe A."/>
            <person name="Aerts A."/>
            <person name="Barry K."/>
            <person name="Churchill A.C.L."/>
            <person name="Grimwood J."/>
            <person name="Hillman B."/>
            <person name="Milgroom M.G."/>
            <person name="Pangilinan J."/>
            <person name="Smith M."/>
            <person name="Salamov A."/>
            <person name="Schmutz J."/>
            <person name="Yadav J."/>
            <person name="Grigoriev I.V."/>
            <person name="Nuss D."/>
        </authorList>
    </citation>
    <scope>NUCLEOTIDE SEQUENCE</scope>
    <source>
        <strain evidence="2">EP155</strain>
    </source>
</reference>
<dbReference type="AlphaFoldDB" id="A0A9P4Y526"/>
<evidence type="ECO:0000313" key="3">
    <source>
        <dbReference type="Proteomes" id="UP000803844"/>
    </source>
</evidence>
<dbReference type="PANTHER" id="PTHR33112">
    <property type="entry name" value="DOMAIN PROTEIN, PUTATIVE-RELATED"/>
    <property type="match status" value="1"/>
</dbReference>
<dbReference type="EMBL" id="MU032347">
    <property type="protein sequence ID" value="KAF3766497.1"/>
    <property type="molecule type" value="Genomic_DNA"/>
</dbReference>
<name>A0A9P4Y526_CRYP1</name>
<organism evidence="2 3">
    <name type="scientific">Cryphonectria parasitica (strain ATCC 38755 / EP155)</name>
    <dbReference type="NCBI Taxonomy" id="660469"/>
    <lineage>
        <taxon>Eukaryota</taxon>
        <taxon>Fungi</taxon>
        <taxon>Dikarya</taxon>
        <taxon>Ascomycota</taxon>
        <taxon>Pezizomycotina</taxon>
        <taxon>Sordariomycetes</taxon>
        <taxon>Sordariomycetidae</taxon>
        <taxon>Diaporthales</taxon>
        <taxon>Cryphonectriaceae</taxon>
        <taxon>Cryphonectria-Endothia species complex</taxon>
        <taxon>Cryphonectria</taxon>
    </lineage>
</organism>
<dbReference type="InterPro" id="IPR010730">
    <property type="entry name" value="HET"/>
</dbReference>
<dbReference type="GeneID" id="63834316"/>
<dbReference type="Pfam" id="PF06985">
    <property type="entry name" value="HET"/>
    <property type="match status" value="1"/>
</dbReference>
<proteinExistence type="predicted"/>
<protein>
    <submittedName>
        <fullName evidence="2">HET-domain-containing protein</fullName>
    </submittedName>
</protein>
<feature type="non-terminal residue" evidence="2">
    <location>
        <position position="359"/>
    </location>
</feature>
<sequence>MAVNWLDQCRRNCNGEHDTCIAKDPLWLPTRLLDLSHANPGGSVPVVSRENRPELFAAHHEYITLSHCWGDWREAGLPRLLEENKDQYEREGVLFDDLPPLLRDAMEIAQWFNVRWLWMDSLCIVQDSPSMADWNREAPLMCKVYKHGLLNISADASDDARSGCLHDRPAAQWIAKAPLSQRAWVFQERHLARRALHLTKHEVLWECCPAKPYIACETLSTGHDQKARHRAWLDLCEDYSARALSFEKDRLPALAGLAAEFADLIPEDRYVVGFWSSALPAVLLWSSKRRVRQKGVRAAYVAPSWSWLSSCSAVRFDTETDTSIQHIIANVIDINVTPSTPSPFAMVQPGASIELRGFV</sequence>
<dbReference type="OrthoDB" id="5362512at2759"/>
<gene>
    <name evidence="2" type="ORF">M406DRAFT_257713</name>
</gene>
<dbReference type="Proteomes" id="UP000803844">
    <property type="component" value="Unassembled WGS sequence"/>
</dbReference>
<dbReference type="PANTHER" id="PTHR33112:SF16">
    <property type="entry name" value="HETEROKARYON INCOMPATIBILITY DOMAIN-CONTAINING PROTEIN"/>
    <property type="match status" value="1"/>
</dbReference>
<evidence type="ECO:0000259" key="1">
    <source>
        <dbReference type="Pfam" id="PF06985"/>
    </source>
</evidence>
<keyword evidence="3" id="KW-1185">Reference proteome</keyword>